<feature type="transmembrane region" description="Helical" evidence="1">
    <location>
        <begin position="101"/>
        <end position="132"/>
    </location>
</feature>
<gene>
    <name evidence="3" type="ORF">ABV408_15420</name>
</gene>
<organism evidence="3">
    <name type="scientific">Salinicola endophyticus</name>
    <dbReference type="NCBI Taxonomy" id="1949083"/>
    <lineage>
        <taxon>Bacteria</taxon>
        <taxon>Pseudomonadati</taxon>
        <taxon>Pseudomonadota</taxon>
        <taxon>Gammaproteobacteria</taxon>
        <taxon>Oceanospirillales</taxon>
        <taxon>Halomonadaceae</taxon>
        <taxon>Salinicola</taxon>
    </lineage>
</organism>
<feature type="transmembrane region" description="Helical" evidence="1">
    <location>
        <begin position="144"/>
        <end position="166"/>
    </location>
</feature>
<dbReference type="RefSeq" id="WP_353979777.1">
    <property type="nucleotide sequence ID" value="NZ_CP159578.1"/>
</dbReference>
<dbReference type="AlphaFoldDB" id="A0AB74UDN5"/>
<feature type="transmembrane region" description="Helical" evidence="1">
    <location>
        <begin position="27"/>
        <end position="47"/>
    </location>
</feature>
<sequence length="176" mass="18219">MSADSVTAAAPSGPAVDGSRGAVLANLLFNLALAALFTALFVAAGELPSSMWEPLGAGAFPRLVLGALILFNLALALQAALALGHAPRGAGTCAWLYQRRLAFATLAAFALYALAMPWLGFAPASLAFLLAVQWLLGARRGRRLLVATGVAVAFGVGLYLLFGQVFQIPLPAGRLW</sequence>
<feature type="transmembrane region" description="Helical" evidence="1">
    <location>
        <begin position="59"/>
        <end position="81"/>
    </location>
</feature>
<feature type="domain" description="DUF1468" evidence="2">
    <location>
        <begin position="29"/>
        <end position="171"/>
    </location>
</feature>
<keyword evidence="1" id="KW-0812">Transmembrane</keyword>
<keyword evidence="1" id="KW-0472">Membrane</keyword>
<dbReference type="Pfam" id="PF07331">
    <property type="entry name" value="TctB"/>
    <property type="match status" value="1"/>
</dbReference>
<proteinExistence type="predicted"/>
<evidence type="ECO:0000256" key="1">
    <source>
        <dbReference type="SAM" id="Phobius"/>
    </source>
</evidence>
<evidence type="ECO:0000259" key="2">
    <source>
        <dbReference type="Pfam" id="PF07331"/>
    </source>
</evidence>
<evidence type="ECO:0000313" key="3">
    <source>
        <dbReference type="EMBL" id="XCJ78815.1"/>
    </source>
</evidence>
<reference evidence="3" key="1">
    <citation type="submission" date="2024-06" db="EMBL/GenBank/DDBJ databases">
        <title>Complete genome of Salinicola endophyticus HNIBRBA4755.</title>
        <authorList>
            <person name="Shin S.Y."/>
            <person name="Kang H."/>
            <person name="Song J."/>
        </authorList>
    </citation>
    <scope>NUCLEOTIDE SEQUENCE</scope>
    <source>
        <strain evidence="3">HNIBRBA4755</strain>
    </source>
</reference>
<keyword evidence="1" id="KW-1133">Transmembrane helix</keyword>
<accession>A0AB74UDN5</accession>
<protein>
    <submittedName>
        <fullName evidence="3">Tripartite tricarboxylate transporter TctB family protein</fullName>
    </submittedName>
</protein>
<dbReference type="EMBL" id="CP159578">
    <property type="protein sequence ID" value="XCJ78815.1"/>
    <property type="molecule type" value="Genomic_DNA"/>
</dbReference>
<dbReference type="InterPro" id="IPR009936">
    <property type="entry name" value="DUF1468"/>
</dbReference>
<name>A0AB74UDN5_9GAMM</name>